<dbReference type="HOGENOM" id="CLU_2029187_0_0_1"/>
<sequence>MDNSGENPFTEAGVLSRKADFIISNSKITRNSIKIVDPDDVDSSLFANVSSPDSCRLVSPNASTSFNIEPVPAESLRNDCSVDTNDVEVTKVEIHFEKCQLTEPMRAEEVKADRKKSCCTVC</sequence>
<dbReference type="OrthoDB" id="6287020at2759"/>
<dbReference type="RefSeq" id="XP_009015679.1">
    <property type="nucleotide sequence ID" value="XM_009017431.1"/>
</dbReference>
<dbReference type="EnsemblMetazoa" id="HelroT160474">
    <property type="protein sequence ID" value="HelroP160474"/>
    <property type="gene ID" value="HelroG160474"/>
</dbReference>
<evidence type="ECO:0000313" key="1">
    <source>
        <dbReference type="EMBL" id="ESO06311.1"/>
    </source>
</evidence>
<evidence type="ECO:0000313" key="3">
    <source>
        <dbReference type="Proteomes" id="UP000015101"/>
    </source>
</evidence>
<dbReference type="GeneID" id="20198756"/>
<gene>
    <name evidence="2" type="primary">20198756</name>
    <name evidence="1" type="ORF">HELRODRAFT_160474</name>
</gene>
<reference evidence="2" key="3">
    <citation type="submission" date="2015-06" db="UniProtKB">
        <authorList>
            <consortium name="EnsemblMetazoa"/>
        </authorList>
    </citation>
    <scope>IDENTIFICATION</scope>
</reference>
<proteinExistence type="predicted"/>
<dbReference type="EMBL" id="AMQM01000602">
    <property type="status" value="NOT_ANNOTATED_CDS"/>
    <property type="molecule type" value="Genomic_DNA"/>
</dbReference>
<protein>
    <submittedName>
        <fullName evidence="1 2">Uncharacterized protein</fullName>
    </submittedName>
</protein>
<evidence type="ECO:0000313" key="2">
    <source>
        <dbReference type="EnsemblMetazoa" id="HelroP160474"/>
    </source>
</evidence>
<dbReference type="AlphaFoldDB" id="T1EQA6"/>
<reference evidence="3" key="1">
    <citation type="submission" date="2012-12" db="EMBL/GenBank/DDBJ databases">
        <authorList>
            <person name="Hellsten U."/>
            <person name="Grimwood J."/>
            <person name="Chapman J.A."/>
            <person name="Shapiro H."/>
            <person name="Aerts A."/>
            <person name="Otillar R.P."/>
            <person name="Terry A.Y."/>
            <person name="Boore J.L."/>
            <person name="Simakov O."/>
            <person name="Marletaz F."/>
            <person name="Cho S.-J."/>
            <person name="Edsinger-Gonzales E."/>
            <person name="Havlak P."/>
            <person name="Kuo D.-H."/>
            <person name="Larsson T."/>
            <person name="Lv J."/>
            <person name="Arendt D."/>
            <person name="Savage R."/>
            <person name="Osoegawa K."/>
            <person name="de Jong P."/>
            <person name="Lindberg D.R."/>
            <person name="Seaver E.C."/>
            <person name="Weisblat D.A."/>
            <person name="Putnam N.H."/>
            <person name="Grigoriev I.V."/>
            <person name="Rokhsar D.S."/>
        </authorList>
    </citation>
    <scope>NUCLEOTIDE SEQUENCE</scope>
</reference>
<name>T1EQA6_HELRO</name>
<keyword evidence="3" id="KW-1185">Reference proteome</keyword>
<dbReference type="EMBL" id="KB096324">
    <property type="protein sequence ID" value="ESO06311.1"/>
    <property type="molecule type" value="Genomic_DNA"/>
</dbReference>
<organism evidence="2 3">
    <name type="scientific">Helobdella robusta</name>
    <name type="common">Californian leech</name>
    <dbReference type="NCBI Taxonomy" id="6412"/>
    <lineage>
        <taxon>Eukaryota</taxon>
        <taxon>Metazoa</taxon>
        <taxon>Spiralia</taxon>
        <taxon>Lophotrochozoa</taxon>
        <taxon>Annelida</taxon>
        <taxon>Clitellata</taxon>
        <taxon>Hirudinea</taxon>
        <taxon>Rhynchobdellida</taxon>
        <taxon>Glossiphoniidae</taxon>
        <taxon>Helobdella</taxon>
    </lineage>
</organism>
<accession>T1EQA6</accession>
<dbReference type="InParanoid" id="T1EQA6"/>
<dbReference type="KEGG" id="hro:HELRODRAFT_160474"/>
<dbReference type="CTD" id="20198756"/>
<dbReference type="Proteomes" id="UP000015101">
    <property type="component" value="Unassembled WGS sequence"/>
</dbReference>
<reference evidence="1 3" key="2">
    <citation type="journal article" date="2013" name="Nature">
        <title>Insights into bilaterian evolution from three spiralian genomes.</title>
        <authorList>
            <person name="Simakov O."/>
            <person name="Marletaz F."/>
            <person name="Cho S.J."/>
            <person name="Edsinger-Gonzales E."/>
            <person name="Havlak P."/>
            <person name="Hellsten U."/>
            <person name="Kuo D.H."/>
            <person name="Larsson T."/>
            <person name="Lv J."/>
            <person name="Arendt D."/>
            <person name="Savage R."/>
            <person name="Osoegawa K."/>
            <person name="de Jong P."/>
            <person name="Grimwood J."/>
            <person name="Chapman J.A."/>
            <person name="Shapiro H."/>
            <person name="Aerts A."/>
            <person name="Otillar R.P."/>
            <person name="Terry A.Y."/>
            <person name="Boore J.L."/>
            <person name="Grigoriev I.V."/>
            <person name="Lindberg D.R."/>
            <person name="Seaver E.C."/>
            <person name="Weisblat D.A."/>
            <person name="Putnam N.H."/>
            <person name="Rokhsar D.S."/>
        </authorList>
    </citation>
    <scope>NUCLEOTIDE SEQUENCE</scope>
</reference>